<dbReference type="PANTHER" id="PTHR33270:SF24">
    <property type="entry name" value="EXPRESSED PROTEIN"/>
    <property type="match status" value="1"/>
</dbReference>
<comment type="caution">
    <text evidence="3">The sequence shown here is derived from an EMBL/GenBank/DDBJ whole genome shotgun (WGS) entry which is preliminary data.</text>
</comment>
<evidence type="ECO:0000313" key="4">
    <source>
        <dbReference type="Proteomes" id="UP000824469"/>
    </source>
</evidence>
<dbReference type="InterPro" id="IPR040358">
    <property type="entry name" value="At4g22758-like"/>
</dbReference>
<feature type="non-terminal residue" evidence="3">
    <location>
        <position position="1"/>
    </location>
</feature>
<protein>
    <recommendedName>
        <fullName evidence="2">DUF7054 domain-containing protein</fullName>
    </recommendedName>
</protein>
<feature type="domain" description="DUF7054" evidence="2">
    <location>
        <begin position="106"/>
        <end position="172"/>
    </location>
</feature>
<reference evidence="3 4" key="1">
    <citation type="journal article" date="2021" name="Nat. Plants">
        <title>The Taxus genome provides insights into paclitaxel biosynthesis.</title>
        <authorList>
            <person name="Xiong X."/>
            <person name="Gou J."/>
            <person name="Liao Q."/>
            <person name="Li Y."/>
            <person name="Zhou Q."/>
            <person name="Bi G."/>
            <person name="Li C."/>
            <person name="Du R."/>
            <person name="Wang X."/>
            <person name="Sun T."/>
            <person name="Guo L."/>
            <person name="Liang H."/>
            <person name="Lu P."/>
            <person name="Wu Y."/>
            <person name="Zhang Z."/>
            <person name="Ro D.K."/>
            <person name="Shang Y."/>
            <person name="Huang S."/>
            <person name="Yan J."/>
        </authorList>
    </citation>
    <scope>NUCLEOTIDE SEQUENCE [LARGE SCALE GENOMIC DNA]</scope>
    <source>
        <strain evidence="3">Ta-2019</strain>
    </source>
</reference>
<feature type="compositionally biased region" description="Basic and acidic residues" evidence="1">
    <location>
        <begin position="44"/>
        <end position="53"/>
    </location>
</feature>
<name>A0AA38GTY5_TAXCH</name>
<organism evidence="3 4">
    <name type="scientific">Taxus chinensis</name>
    <name type="common">Chinese yew</name>
    <name type="synonym">Taxus wallichiana var. chinensis</name>
    <dbReference type="NCBI Taxonomy" id="29808"/>
    <lineage>
        <taxon>Eukaryota</taxon>
        <taxon>Viridiplantae</taxon>
        <taxon>Streptophyta</taxon>
        <taxon>Embryophyta</taxon>
        <taxon>Tracheophyta</taxon>
        <taxon>Spermatophyta</taxon>
        <taxon>Pinopsida</taxon>
        <taxon>Pinidae</taxon>
        <taxon>Conifers II</taxon>
        <taxon>Cupressales</taxon>
        <taxon>Taxaceae</taxon>
        <taxon>Taxus</taxon>
    </lineage>
</organism>
<accession>A0AA38GTY5</accession>
<feature type="region of interest" description="Disordered" evidence="1">
    <location>
        <begin position="1"/>
        <end position="53"/>
    </location>
</feature>
<dbReference type="PANTHER" id="PTHR33270">
    <property type="entry name" value="BNAC05G50380D PROTEIN"/>
    <property type="match status" value="1"/>
</dbReference>
<evidence type="ECO:0000313" key="3">
    <source>
        <dbReference type="EMBL" id="KAH9328243.1"/>
    </source>
</evidence>
<dbReference type="InterPro" id="IPR055482">
    <property type="entry name" value="DUF7054"/>
</dbReference>
<feature type="compositionally biased region" description="Basic and acidic residues" evidence="1">
    <location>
        <begin position="1"/>
        <end position="20"/>
    </location>
</feature>
<evidence type="ECO:0000256" key="1">
    <source>
        <dbReference type="SAM" id="MobiDB-lite"/>
    </source>
</evidence>
<dbReference type="AlphaFoldDB" id="A0AA38GTY5"/>
<gene>
    <name evidence="3" type="ORF">KI387_000351</name>
</gene>
<proteinExistence type="predicted"/>
<dbReference type="EMBL" id="JAHRHJ020000001">
    <property type="protein sequence ID" value="KAH9328243.1"/>
    <property type="molecule type" value="Genomic_DNA"/>
</dbReference>
<dbReference type="Pfam" id="PF23156">
    <property type="entry name" value="DUF7054"/>
    <property type="match status" value="1"/>
</dbReference>
<dbReference type="Proteomes" id="UP000824469">
    <property type="component" value="Unassembled WGS sequence"/>
</dbReference>
<keyword evidence="4" id="KW-1185">Reference proteome</keyword>
<evidence type="ECO:0000259" key="2">
    <source>
        <dbReference type="Pfam" id="PF23156"/>
    </source>
</evidence>
<sequence length="255" mass="27996">MEKKSKALDNGKGVKGEGLHRHPHHGHGSFSKPCSFNSAPLHGDPIEKVPDPKPKKAILMRRPNTHPELLNREKPAFERTPWLNLEAPPHLSKIAPPVESAKGKSSAKLLVNVTVAQSIGPLRVLLSNDATLVDAIKAALAVYAKEGRRPTLSSDPLSFGMHYSQFSIECVDVVILEDVMGMGFDLVLSCNKDEEVASTLSLTNEDLDGYVPLWIVCRCRVYVMEDGSFHSKLSLKSNMVEKIFLVTIDDSTFGC</sequence>